<keyword evidence="3" id="KW-1185">Reference proteome</keyword>
<reference evidence="3" key="1">
    <citation type="submission" date="2013-09" db="EMBL/GenBank/DDBJ databases">
        <title>Corchorus olitorius genome sequencing.</title>
        <authorList>
            <person name="Alam M."/>
            <person name="Haque M.S."/>
            <person name="Islam M.S."/>
            <person name="Emdad E.M."/>
            <person name="Islam M.M."/>
            <person name="Ahmed B."/>
            <person name="Halim A."/>
            <person name="Hossen Q.M.M."/>
            <person name="Hossain M.Z."/>
            <person name="Ahmed R."/>
            <person name="Khan M.M."/>
            <person name="Islam R."/>
            <person name="Rashid M.M."/>
            <person name="Khan S.A."/>
            <person name="Rahman M.S."/>
            <person name="Alam M."/>
            <person name="Yahiya A.S."/>
            <person name="Khan M.S."/>
            <person name="Azam M.S."/>
            <person name="Haque T."/>
            <person name="Lashkar M.Z.H."/>
            <person name="Akhand A.I."/>
            <person name="Morshed G."/>
            <person name="Roy S."/>
            <person name="Uddin K.S."/>
            <person name="Rabeya T."/>
            <person name="Hossain A.S."/>
            <person name="Chowdhury A."/>
            <person name="Snigdha A.R."/>
            <person name="Mortoza M.S."/>
            <person name="Matin S.A."/>
            <person name="Hoque S.M.E."/>
            <person name="Islam M.K."/>
            <person name="Roy D.K."/>
            <person name="Haider R."/>
            <person name="Moosa M.M."/>
            <person name="Elias S.M."/>
            <person name="Hasan A.M."/>
            <person name="Jahan S."/>
            <person name="Shafiuddin M."/>
            <person name="Mahmood N."/>
            <person name="Shommy N.S."/>
        </authorList>
    </citation>
    <scope>NUCLEOTIDE SEQUENCE [LARGE SCALE GENOMIC DNA]</scope>
    <source>
        <strain evidence="3">cv. O-4</strain>
    </source>
</reference>
<dbReference type="Gene3D" id="1.20.1280.50">
    <property type="match status" value="1"/>
</dbReference>
<dbReference type="InterPro" id="IPR036047">
    <property type="entry name" value="F-box-like_dom_sf"/>
</dbReference>
<sequence length="346" mass="39446">MDMRREKGKRNWSDLPLDIVERIIGDLDWVDGISIRNVCKGWAAVSLSSPDMPTLDKFPWAMNFRWRPIDNRHHQIDGECSLIYPPLNHQIDGECSLIYPPLNKQFCAEKGIKGKEFKFFLGATPQASSYEKISIHICSPGDIAWKTFEFKGFDNRFIPTIHDAVYANGIFFCVFFGGQLGAFNLQLEDWTMLTLEGLGLPVFDFRYPKLIASSNGDLRLIGTDKSEGFSSEPIIVYGENENHEEALKLFKFDLCEKRWVKETSLNGRVLFIGSKCFSCPAEGDISELANNVFSCCLRHPLIRCYGAKSDSVQYKNWADTVWQSRIWIEMPSKGIWGANDLINAVR</sequence>
<dbReference type="InterPro" id="IPR005174">
    <property type="entry name" value="KIB1-4_b-propeller"/>
</dbReference>
<dbReference type="PANTHER" id="PTHR33110">
    <property type="entry name" value="F-BOX/KELCH-REPEAT PROTEIN-RELATED"/>
    <property type="match status" value="1"/>
</dbReference>
<accession>A0A1R3JVV8</accession>
<dbReference type="Proteomes" id="UP000187203">
    <property type="component" value="Unassembled WGS sequence"/>
</dbReference>
<gene>
    <name evidence="2" type="ORF">COLO4_13627</name>
</gene>
<proteinExistence type="predicted"/>
<dbReference type="STRING" id="93759.A0A1R3JVV8"/>
<feature type="domain" description="KIB1-4 beta-propeller" evidence="1">
    <location>
        <begin position="133"/>
        <end position="291"/>
    </location>
</feature>
<dbReference type="AlphaFoldDB" id="A0A1R3JVV8"/>
<evidence type="ECO:0000313" key="3">
    <source>
        <dbReference type="Proteomes" id="UP000187203"/>
    </source>
</evidence>
<evidence type="ECO:0000313" key="2">
    <source>
        <dbReference type="EMBL" id="OMO98921.1"/>
    </source>
</evidence>
<dbReference type="SUPFAM" id="SSF81383">
    <property type="entry name" value="F-box domain"/>
    <property type="match status" value="1"/>
</dbReference>
<organism evidence="2 3">
    <name type="scientific">Corchorus olitorius</name>
    <dbReference type="NCBI Taxonomy" id="93759"/>
    <lineage>
        <taxon>Eukaryota</taxon>
        <taxon>Viridiplantae</taxon>
        <taxon>Streptophyta</taxon>
        <taxon>Embryophyta</taxon>
        <taxon>Tracheophyta</taxon>
        <taxon>Spermatophyta</taxon>
        <taxon>Magnoliopsida</taxon>
        <taxon>eudicotyledons</taxon>
        <taxon>Gunneridae</taxon>
        <taxon>Pentapetalae</taxon>
        <taxon>rosids</taxon>
        <taxon>malvids</taxon>
        <taxon>Malvales</taxon>
        <taxon>Malvaceae</taxon>
        <taxon>Grewioideae</taxon>
        <taxon>Apeibeae</taxon>
        <taxon>Corchorus</taxon>
    </lineage>
</organism>
<dbReference type="OrthoDB" id="1863935at2759"/>
<dbReference type="Pfam" id="PF03478">
    <property type="entry name" value="Beta-prop_KIB1-4"/>
    <property type="match status" value="1"/>
</dbReference>
<comment type="caution">
    <text evidence="2">The sequence shown here is derived from an EMBL/GenBank/DDBJ whole genome shotgun (WGS) entry which is preliminary data.</text>
</comment>
<dbReference type="EMBL" id="AWUE01015212">
    <property type="protein sequence ID" value="OMO98921.1"/>
    <property type="molecule type" value="Genomic_DNA"/>
</dbReference>
<evidence type="ECO:0000259" key="1">
    <source>
        <dbReference type="Pfam" id="PF03478"/>
    </source>
</evidence>
<protein>
    <recommendedName>
        <fullName evidence="1">KIB1-4 beta-propeller domain-containing protein</fullName>
    </recommendedName>
</protein>
<name>A0A1R3JVV8_9ROSI</name>